<comment type="subcellular location">
    <subcellularLocation>
        <location evidence="1">Cell membrane</location>
        <topology evidence="1">Multi-pass membrane protein</topology>
    </subcellularLocation>
</comment>
<keyword evidence="3 6" id="KW-0812">Transmembrane</keyword>
<feature type="transmembrane region" description="Helical" evidence="6">
    <location>
        <begin position="50"/>
        <end position="81"/>
    </location>
</feature>
<keyword evidence="2" id="KW-1003">Cell membrane</keyword>
<evidence type="ECO:0000256" key="5">
    <source>
        <dbReference type="ARBA" id="ARBA00023136"/>
    </source>
</evidence>
<dbReference type="GO" id="GO:0043190">
    <property type="term" value="C:ATP-binding cassette (ABC) transporter complex"/>
    <property type="evidence" value="ECO:0007669"/>
    <property type="project" value="TreeGrafter"/>
</dbReference>
<evidence type="ECO:0000256" key="4">
    <source>
        <dbReference type="ARBA" id="ARBA00022989"/>
    </source>
</evidence>
<evidence type="ECO:0000256" key="2">
    <source>
        <dbReference type="ARBA" id="ARBA00022475"/>
    </source>
</evidence>
<accession>A0A3D8J9B8</accession>
<dbReference type="AlphaFoldDB" id="A0A3D8J9B8"/>
<organism evidence="7 8">
    <name type="scientific">Helicobacter aurati</name>
    <dbReference type="NCBI Taxonomy" id="137778"/>
    <lineage>
        <taxon>Bacteria</taxon>
        <taxon>Pseudomonadati</taxon>
        <taxon>Campylobacterota</taxon>
        <taxon>Epsilonproteobacteria</taxon>
        <taxon>Campylobacterales</taxon>
        <taxon>Helicobacteraceae</taxon>
        <taxon>Helicobacter</taxon>
    </lineage>
</organism>
<dbReference type="InterPro" id="IPR005495">
    <property type="entry name" value="LptG/LptF_permease"/>
</dbReference>
<evidence type="ECO:0000313" key="7">
    <source>
        <dbReference type="EMBL" id="RDU73451.1"/>
    </source>
</evidence>
<keyword evidence="5 6" id="KW-0472">Membrane</keyword>
<dbReference type="Proteomes" id="UP000256424">
    <property type="component" value="Unassembled WGS sequence"/>
</dbReference>
<protein>
    <submittedName>
        <fullName evidence="7">LptF/LptG family permease</fullName>
    </submittedName>
</protein>
<dbReference type="GO" id="GO:0015920">
    <property type="term" value="P:lipopolysaccharide transport"/>
    <property type="evidence" value="ECO:0007669"/>
    <property type="project" value="TreeGrafter"/>
</dbReference>
<gene>
    <name evidence="7" type="ORF">CQA66_01970</name>
</gene>
<evidence type="ECO:0000256" key="3">
    <source>
        <dbReference type="ARBA" id="ARBA00022692"/>
    </source>
</evidence>
<dbReference type="PANTHER" id="PTHR33529">
    <property type="entry name" value="SLR0882 PROTEIN-RELATED"/>
    <property type="match status" value="1"/>
</dbReference>
<dbReference type="Pfam" id="PF03739">
    <property type="entry name" value="LptF_LptG"/>
    <property type="match status" value="1"/>
</dbReference>
<evidence type="ECO:0000256" key="6">
    <source>
        <dbReference type="SAM" id="Phobius"/>
    </source>
</evidence>
<feature type="transmembrane region" description="Helical" evidence="6">
    <location>
        <begin position="15"/>
        <end position="38"/>
    </location>
</feature>
<feature type="transmembrane region" description="Helical" evidence="6">
    <location>
        <begin position="315"/>
        <end position="333"/>
    </location>
</feature>
<sequence length="339" mass="38799">MLLKKYILQAIGEMFFPFFFVLFFISSIVLLLNIAVLTNGIKITVSDLMLLYFYGIPGNIFFVIAITFYAACILGLSRLSYDSEMLVFFSLGISPSKIIKILLPLCIMVTSILLMFSLIMVPLAKNAYRDFIAYKKNTIDINLKPGDFGQKIGEWLIYVDSKEKNLYKGLVLYSNDVAESKKGLIIAKQGEILNQDGILELLLYDGDSYLNNNESLQKIHFDSMVVRSILPNSSLSSDDIYEYWLPALQGEFGRLRALVQALAISFFPLASIFFVLFFGIRNPRFQKNFAYFYVLGSGGFYLLSMYILSIKLQLACLLLPFLWFFIGKCYYALYVKKYY</sequence>
<evidence type="ECO:0000313" key="8">
    <source>
        <dbReference type="Proteomes" id="UP000256424"/>
    </source>
</evidence>
<proteinExistence type="predicted"/>
<feature type="transmembrane region" description="Helical" evidence="6">
    <location>
        <begin position="101"/>
        <end position="121"/>
    </location>
</feature>
<feature type="transmembrane region" description="Helical" evidence="6">
    <location>
        <begin position="257"/>
        <end position="278"/>
    </location>
</feature>
<dbReference type="EMBL" id="NXLW01000002">
    <property type="protein sequence ID" value="RDU73451.1"/>
    <property type="molecule type" value="Genomic_DNA"/>
</dbReference>
<feature type="transmembrane region" description="Helical" evidence="6">
    <location>
        <begin position="290"/>
        <end position="308"/>
    </location>
</feature>
<reference evidence="7 8" key="1">
    <citation type="submission" date="2018-04" db="EMBL/GenBank/DDBJ databases">
        <title>Novel Campyloabacter and Helicobacter Species and Strains.</title>
        <authorList>
            <person name="Mannion A.J."/>
            <person name="Shen Z."/>
            <person name="Fox J.G."/>
        </authorList>
    </citation>
    <scope>NUCLEOTIDE SEQUENCE [LARGE SCALE GENOMIC DNA]</scope>
    <source>
        <strain evidence="7 8">MIT 97-5075</strain>
    </source>
</reference>
<dbReference type="PANTHER" id="PTHR33529:SF7">
    <property type="entry name" value="LIPOPOLYSACCHARIDE EXPORT SYSTEM PERMEASE PROTEIN LPTF"/>
    <property type="match status" value="1"/>
</dbReference>
<dbReference type="OrthoDB" id="5372422at2"/>
<keyword evidence="4 6" id="KW-1133">Transmembrane helix</keyword>
<evidence type="ECO:0000256" key="1">
    <source>
        <dbReference type="ARBA" id="ARBA00004651"/>
    </source>
</evidence>
<dbReference type="RefSeq" id="WP_104763643.1">
    <property type="nucleotide sequence ID" value="NZ_FZPM01000027.1"/>
</dbReference>
<keyword evidence="8" id="KW-1185">Reference proteome</keyword>
<comment type="caution">
    <text evidence="7">The sequence shown here is derived from an EMBL/GenBank/DDBJ whole genome shotgun (WGS) entry which is preliminary data.</text>
</comment>
<name>A0A3D8J9B8_9HELI</name>